<sequence length="498" mass="54831">MSEKLKKLRKSLEGSTKPSSSKGHSAVEAARAAAQHRMGAGRVPPRAPGYAIARARGKEARQRVSRTELGRWEVQQDRAAALDLVFAQDADRLPDLIPERHSRMAANPFAFYRATAASMAADLAMLPDTGIVVQACGDAHIANFGGYRSPESNLVFDLNDFDETSRAPWEWDVKRLVASVAICGRHRGFGDDWCDKTARLTAESYRAAMAYFAELGALDVWNAYIDVGHVLESLADHVSKADRRQVAADLKRAFSKTHKRAFDKLVTMRDGQAEMVYDPPAIVPLCRFLSPDNAERVKEALATLMEGYRGALLPTYRPLLENYRVLGIAQKVVGVGSVGTRCWVAVLTGTEVADPLVLQIKEANASVLERWCSASPYASHGERVVQGQRLMQATSGVLLGWTSAPGFDGVRRDYYVRQLWNWKMSVDLEKASADELEIYSQLCAWTLARAHARTGDRGAIAGYLGTSEKFDCAMAAFAHSYADQNEIDYAHFLARIGG</sequence>
<dbReference type="PANTHER" id="PTHR39441:SF1">
    <property type="entry name" value="DUF2252 DOMAIN-CONTAINING PROTEIN"/>
    <property type="match status" value="1"/>
</dbReference>
<dbReference type="Pfam" id="PF10009">
    <property type="entry name" value="DUF2252"/>
    <property type="match status" value="1"/>
</dbReference>
<comment type="caution">
    <text evidence="2">The sequence shown here is derived from an EMBL/GenBank/DDBJ whole genome shotgun (WGS) entry which is preliminary data.</text>
</comment>
<evidence type="ECO:0000313" key="3">
    <source>
        <dbReference type="Proteomes" id="UP001343724"/>
    </source>
</evidence>
<feature type="compositionally biased region" description="Low complexity" evidence="1">
    <location>
        <begin position="23"/>
        <end position="42"/>
    </location>
</feature>
<reference evidence="2 3" key="1">
    <citation type="submission" date="2024-01" db="EMBL/GenBank/DDBJ databases">
        <title>novel species in genus Adlercreutzia.</title>
        <authorList>
            <person name="Liu X."/>
        </authorList>
    </citation>
    <scope>NUCLEOTIDE SEQUENCE [LARGE SCALE GENOMIC DNA]</scope>
    <source>
        <strain evidence="2 3">R22</strain>
    </source>
</reference>
<accession>A0ABU6IW15</accession>
<gene>
    <name evidence="2" type="ORF">VJ920_01550</name>
</gene>
<dbReference type="RefSeq" id="WP_326454236.1">
    <property type="nucleotide sequence ID" value="NZ_JAYMFH010000001.1"/>
</dbReference>
<evidence type="ECO:0000256" key="1">
    <source>
        <dbReference type="SAM" id="MobiDB-lite"/>
    </source>
</evidence>
<dbReference type="Proteomes" id="UP001343724">
    <property type="component" value="Unassembled WGS sequence"/>
</dbReference>
<organism evidence="2 3">
    <name type="scientific">Adlercreutzia shanghongiae</name>
    <dbReference type="NCBI Taxonomy" id="3111773"/>
    <lineage>
        <taxon>Bacteria</taxon>
        <taxon>Bacillati</taxon>
        <taxon>Actinomycetota</taxon>
        <taxon>Coriobacteriia</taxon>
        <taxon>Eggerthellales</taxon>
        <taxon>Eggerthellaceae</taxon>
        <taxon>Adlercreutzia</taxon>
    </lineage>
</organism>
<protein>
    <submittedName>
        <fullName evidence="2">DUF2252 domain-containing protein</fullName>
    </submittedName>
</protein>
<dbReference type="InterPro" id="IPR018721">
    <property type="entry name" value="DUF2252"/>
</dbReference>
<evidence type="ECO:0000313" key="2">
    <source>
        <dbReference type="EMBL" id="MEC4293993.1"/>
    </source>
</evidence>
<proteinExistence type="predicted"/>
<dbReference type="EMBL" id="JAYMFH010000001">
    <property type="protein sequence ID" value="MEC4293993.1"/>
    <property type="molecule type" value="Genomic_DNA"/>
</dbReference>
<feature type="region of interest" description="Disordered" evidence="1">
    <location>
        <begin position="1"/>
        <end position="48"/>
    </location>
</feature>
<keyword evidence="3" id="KW-1185">Reference proteome</keyword>
<name>A0ABU6IW15_9ACTN</name>
<dbReference type="PANTHER" id="PTHR39441">
    <property type="entry name" value="DUF2252 DOMAIN-CONTAINING PROTEIN"/>
    <property type="match status" value="1"/>
</dbReference>